<evidence type="ECO:0000313" key="2">
    <source>
        <dbReference type="EMBL" id="SFW16954.1"/>
    </source>
</evidence>
<name>A0A1K1M1E7_9FLAO</name>
<proteinExistence type="predicted"/>
<evidence type="ECO:0000259" key="1">
    <source>
        <dbReference type="Pfam" id="PF00027"/>
    </source>
</evidence>
<dbReference type="AlphaFoldDB" id="A0A1K1M1E7"/>
<reference evidence="2 3" key="1">
    <citation type="submission" date="2016-11" db="EMBL/GenBank/DDBJ databases">
        <authorList>
            <person name="Jaros S."/>
            <person name="Januszkiewicz K."/>
            <person name="Wedrychowicz H."/>
        </authorList>
    </citation>
    <scope>NUCLEOTIDE SEQUENCE [LARGE SCALE GENOMIC DNA]</scope>
    <source>
        <strain evidence="2 3">CGMCC 1.12145</strain>
    </source>
</reference>
<dbReference type="Gene3D" id="2.60.120.10">
    <property type="entry name" value="Jelly Rolls"/>
    <property type="match status" value="1"/>
</dbReference>
<dbReference type="Proteomes" id="UP000182248">
    <property type="component" value="Unassembled WGS sequence"/>
</dbReference>
<dbReference type="InterPro" id="IPR014710">
    <property type="entry name" value="RmlC-like_jellyroll"/>
</dbReference>
<sequence>MKELYDHICKFIDLNDAEFEAVASYFERVSLRKKDIIYRAGDKTLDHYFVINGCMHMYFINDRGAEQTIQFAIKDWWITDYLAFQHKTVSEFYIQAVEPSDVLRISGPKQEELLKRFPQMETYFRTIYQIAYGAALMRMKYIFDYSKEEIYFKFRDAFPDFVQSVPQYLVATFLGLSPEYVSKLRRKSTS</sequence>
<dbReference type="InterPro" id="IPR018490">
    <property type="entry name" value="cNMP-bd_dom_sf"/>
</dbReference>
<accession>A0A1K1M1E7</accession>
<dbReference type="Pfam" id="PF00027">
    <property type="entry name" value="cNMP_binding"/>
    <property type="match status" value="1"/>
</dbReference>
<dbReference type="GO" id="GO:0016301">
    <property type="term" value="F:kinase activity"/>
    <property type="evidence" value="ECO:0007669"/>
    <property type="project" value="UniProtKB-KW"/>
</dbReference>
<keyword evidence="2" id="KW-0418">Kinase</keyword>
<feature type="domain" description="Cyclic nucleotide-binding" evidence="1">
    <location>
        <begin position="29"/>
        <end position="116"/>
    </location>
</feature>
<protein>
    <submittedName>
        <fullName evidence="2">cAMP-binding domain of CRP or a regulatory subunit of cAMP-dependent protein kinases</fullName>
    </submittedName>
</protein>
<keyword evidence="3" id="KW-1185">Reference proteome</keyword>
<dbReference type="STRING" id="1150368.SAMN02927921_00307"/>
<dbReference type="RefSeq" id="WP_072315566.1">
    <property type="nucleotide sequence ID" value="NZ_FPJE01000002.1"/>
</dbReference>
<dbReference type="OrthoDB" id="1092431at2"/>
<dbReference type="EMBL" id="FPJE01000002">
    <property type="protein sequence ID" value="SFW16954.1"/>
    <property type="molecule type" value="Genomic_DNA"/>
</dbReference>
<dbReference type="InterPro" id="IPR000595">
    <property type="entry name" value="cNMP-bd_dom"/>
</dbReference>
<keyword evidence="2" id="KW-0808">Transferase</keyword>
<evidence type="ECO:0000313" key="3">
    <source>
        <dbReference type="Proteomes" id="UP000182248"/>
    </source>
</evidence>
<dbReference type="SUPFAM" id="SSF51206">
    <property type="entry name" value="cAMP-binding domain-like"/>
    <property type="match status" value="1"/>
</dbReference>
<organism evidence="2 3">
    <name type="scientific">Sinomicrobium oceani</name>
    <dbReference type="NCBI Taxonomy" id="1150368"/>
    <lineage>
        <taxon>Bacteria</taxon>
        <taxon>Pseudomonadati</taxon>
        <taxon>Bacteroidota</taxon>
        <taxon>Flavobacteriia</taxon>
        <taxon>Flavobacteriales</taxon>
        <taxon>Flavobacteriaceae</taxon>
        <taxon>Sinomicrobium</taxon>
    </lineage>
</organism>
<gene>
    <name evidence="2" type="ORF">SAMN02927921_00307</name>
</gene>
<dbReference type="CDD" id="cd00038">
    <property type="entry name" value="CAP_ED"/>
    <property type="match status" value="1"/>
</dbReference>